<comment type="caution">
    <text evidence="5">The sequence shown here is derived from an EMBL/GenBank/DDBJ whole genome shotgun (WGS) entry which is preliminary data.</text>
</comment>
<feature type="transmembrane region" description="Helical" evidence="3">
    <location>
        <begin position="146"/>
        <end position="167"/>
    </location>
</feature>
<protein>
    <recommendedName>
        <fullName evidence="4">Major facilitator superfamily (MFS) profile domain-containing protein</fullName>
    </recommendedName>
</protein>
<dbReference type="Proteomes" id="UP000612746">
    <property type="component" value="Unassembled WGS sequence"/>
</dbReference>
<feature type="transmembrane region" description="Helical" evidence="3">
    <location>
        <begin position="305"/>
        <end position="325"/>
    </location>
</feature>
<dbReference type="EMBL" id="JAEPRA010000010">
    <property type="protein sequence ID" value="KAG2179704.1"/>
    <property type="molecule type" value="Genomic_DNA"/>
</dbReference>
<dbReference type="InterPro" id="IPR050327">
    <property type="entry name" value="Proton-linked_MCT"/>
</dbReference>
<dbReference type="PANTHER" id="PTHR11360">
    <property type="entry name" value="MONOCARBOXYLATE TRANSPORTER"/>
    <property type="match status" value="1"/>
</dbReference>
<keyword evidence="6" id="KW-1185">Reference proteome</keyword>
<feature type="transmembrane region" description="Helical" evidence="3">
    <location>
        <begin position="217"/>
        <end position="236"/>
    </location>
</feature>
<evidence type="ECO:0000259" key="4">
    <source>
        <dbReference type="PROSITE" id="PS50850"/>
    </source>
</evidence>
<evidence type="ECO:0000256" key="1">
    <source>
        <dbReference type="ARBA" id="ARBA00004141"/>
    </source>
</evidence>
<name>A0A8H7PUG8_9FUNG</name>
<dbReference type="AlphaFoldDB" id="A0A8H7PUG8"/>
<dbReference type="Pfam" id="PF07690">
    <property type="entry name" value="MFS_1"/>
    <property type="match status" value="1"/>
</dbReference>
<feature type="transmembrane region" description="Helical" evidence="3">
    <location>
        <begin position="107"/>
        <end position="126"/>
    </location>
</feature>
<feature type="transmembrane region" description="Helical" evidence="3">
    <location>
        <begin position="242"/>
        <end position="268"/>
    </location>
</feature>
<sequence length="338" mass="36250">MLGLVLPIIIQKLGYRGTMHIGTVLAPLGLICASFTTEFWQLYLTQGLMYGVGGALGFQPAMMIPAQYLRRNRSLAAGISICGSGVGGLCLNPVVSSFISKYGFRATLRYHGIIGLGIMIVGDLLCKPKYEMPRTTGRTKLIDTSLLTTPMWLLLGFSLLVPFGYLVPFYLAPMYAVSIGLAASQGALIVAVGSGVNAVSRVIFGSLADRYIGRLNVMFFLTFISGVSTMLIWPFAKSYGLLFFYFIVYSASAGVFQSVLPAITTELVGIEHLAHGMTMYFLAAGPGFLLGTPLAGQIFDASNYVTAIEFSGAITVLASMMALALRIKVGGYKPFTKV</sequence>
<keyword evidence="3" id="KW-1133">Transmembrane helix</keyword>
<dbReference type="PROSITE" id="PS50850">
    <property type="entry name" value="MFS"/>
    <property type="match status" value="1"/>
</dbReference>
<reference evidence="5" key="1">
    <citation type="submission" date="2020-12" db="EMBL/GenBank/DDBJ databases">
        <title>Metabolic potential, ecology and presence of endohyphal bacteria is reflected in genomic diversity of Mucoromycotina.</title>
        <authorList>
            <person name="Muszewska A."/>
            <person name="Okrasinska A."/>
            <person name="Steczkiewicz K."/>
            <person name="Drgas O."/>
            <person name="Orlowska M."/>
            <person name="Perlinska-Lenart U."/>
            <person name="Aleksandrzak-Piekarczyk T."/>
            <person name="Szatraj K."/>
            <person name="Zielenkiewicz U."/>
            <person name="Pilsyk S."/>
            <person name="Malc E."/>
            <person name="Mieczkowski P."/>
            <person name="Kruszewska J.S."/>
            <person name="Biernat P."/>
            <person name="Pawlowska J."/>
        </authorList>
    </citation>
    <scope>NUCLEOTIDE SEQUENCE</scope>
    <source>
        <strain evidence="5">WA0000051536</strain>
    </source>
</reference>
<evidence type="ECO:0000313" key="6">
    <source>
        <dbReference type="Proteomes" id="UP000612746"/>
    </source>
</evidence>
<accession>A0A8H7PUG8</accession>
<gene>
    <name evidence="5" type="ORF">INT44_006552</name>
</gene>
<proteinExistence type="inferred from homology"/>
<dbReference type="Gene3D" id="1.20.1250.20">
    <property type="entry name" value="MFS general substrate transporter like domains"/>
    <property type="match status" value="2"/>
</dbReference>
<keyword evidence="3" id="KW-0812">Transmembrane</keyword>
<dbReference type="GO" id="GO:0016020">
    <property type="term" value="C:membrane"/>
    <property type="evidence" value="ECO:0007669"/>
    <property type="project" value="UniProtKB-SubCell"/>
</dbReference>
<feature type="domain" description="Major facilitator superfamily (MFS) profile" evidence="4">
    <location>
        <begin position="1"/>
        <end position="330"/>
    </location>
</feature>
<feature type="transmembrane region" description="Helical" evidence="3">
    <location>
        <begin position="48"/>
        <end position="68"/>
    </location>
</feature>
<dbReference type="GO" id="GO:0022857">
    <property type="term" value="F:transmembrane transporter activity"/>
    <property type="evidence" value="ECO:0007669"/>
    <property type="project" value="InterPro"/>
</dbReference>
<keyword evidence="3" id="KW-0472">Membrane</keyword>
<comment type="similarity">
    <text evidence="2">Belongs to the major facilitator superfamily. Monocarboxylate porter (TC 2.A.1.13) family.</text>
</comment>
<dbReference type="OrthoDB" id="2213137at2759"/>
<feature type="transmembrane region" description="Helical" evidence="3">
    <location>
        <begin position="280"/>
        <end position="299"/>
    </location>
</feature>
<dbReference type="InterPro" id="IPR036259">
    <property type="entry name" value="MFS_trans_sf"/>
</dbReference>
<dbReference type="InterPro" id="IPR011701">
    <property type="entry name" value="MFS"/>
</dbReference>
<evidence type="ECO:0000256" key="3">
    <source>
        <dbReference type="SAM" id="Phobius"/>
    </source>
</evidence>
<feature type="transmembrane region" description="Helical" evidence="3">
    <location>
        <begin position="173"/>
        <end position="196"/>
    </location>
</feature>
<feature type="transmembrane region" description="Helical" evidence="3">
    <location>
        <begin position="75"/>
        <end position="95"/>
    </location>
</feature>
<comment type="subcellular location">
    <subcellularLocation>
        <location evidence="1">Membrane</location>
        <topology evidence="1">Multi-pass membrane protein</topology>
    </subcellularLocation>
</comment>
<feature type="transmembrane region" description="Helical" evidence="3">
    <location>
        <begin position="21"/>
        <end position="42"/>
    </location>
</feature>
<evidence type="ECO:0000313" key="5">
    <source>
        <dbReference type="EMBL" id="KAG2179704.1"/>
    </source>
</evidence>
<organism evidence="5 6">
    <name type="scientific">Umbelopsis vinacea</name>
    <dbReference type="NCBI Taxonomy" id="44442"/>
    <lineage>
        <taxon>Eukaryota</taxon>
        <taxon>Fungi</taxon>
        <taxon>Fungi incertae sedis</taxon>
        <taxon>Mucoromycota</taxon>
        <taxon>Mucoromycotina</taxon>
        <taxon>Umbelopsidomycetes</taxon>
        <taxon>Umbelopsidales</taxon>
        <taxon>Umbelopsidaceae</taxon>
        <taxon>Umbelopsis</taxon>
    </lineage>
</organism>
<dbReference type="InterPro" id="IPR020846">
    <property type="entry name" value="MFS_dom"/>
</dbReference>
<dbReference type="PANTHER" id="PTHR11360:SF284">
    <property type="entry name" value="EG:103B4.3 PROTEIN-RELATED"/>
    <property type="match status" value="1"/>
</dbReference>
<evidence type="ECO:0000256" key="2">
    <source>
        <dbReference type="ARBA" id="ARBA00006727"/>
    </source>
</evidence>
<dbReference type="SUPFAM" id="SSF103473">
    <property type="entry name" value="MFS general substrate transporter"/>
    <property type="match status" value="1"/>
</dbReference>